<evidence type="ECO:0000256" key="1">
    <source>
        <dbReference type="SAM" id="Coils"/>
    </source>
</evidence>
<feature type="domain" description="Protein CR006 P-loop" evidence="2">
    <location>
        <begin position="10"/>
        <end position="726"/>
    </location>
</feature>
<evidence type="ECO:0000313" key="4">
    <source>
        <dbReference type="Proteomes" id="UP001500353"/>
    </source>
</evidence>
<dbReference type="RefSeq" id="WP_345206576.1">
    <property type="nucleotide sequence ID" value="NZ_BAABHX010000006.1"/>
</dbReference>
<proteinExistence type="predicted"/>
<keyword evidence="4" id="KW-1185">Reference proteome</keyword>
<accession>A0ABP9MPZ1</accession>
<organism evidence="3 4">
    <name type="scientific">Chryseobacterium ginsengisoli</name>
    <dbReference type="NCBI Taxonomy" id="363853"/>
    <lineage>
        <taxon>Bacteria</taxon>
        <taxon>Pseudomonadati</taxon>
        <taxon>Bacteroidota</taxon>
        <taxon>Flavobacteriia</taxon>
        <taxon>Flavobacteriales</taxon>
        <taxon>Weeksellaceae</taxon>
        <taxon>Chryseobacterium group</taxon>
        <taxon>Chryseobacterium</taxon>
    </lineage>
</organism>
<name>A0ABP9MPZ1_9FLAO</name>
<comment type="caution">
    <text evidence="3">The sequence shown here is derived from an EMBL/GenBank/DDBJ whole genome shotgun (WGS) entry which is preliminary data.</text>
</comment>
<feature type="coiled-coil region" evidence="1">
    <location>
        <begin position="363"/>
        <end position="444"/>
    </location>
</feature>
<dbReference type="Proteomes" id="UP001500353">
    <property type="component" value="Unassembled WGS sequence"/>
</dbReference>
<dbReference type="InterPro" id="IPR027417">
    <property type="entry name" value="P-loop_NTPase"/>
</dbReference>
<reference evidence="4" key="1">
    <citation type="journal article" date="2019" name="Int. J. Syst. Evol. Microbiol.">
        <title>The Global Catalogue of Microorganisms (GCM) 10K type strain sequencing project: providing services to taxonomists for standard genome sequencing and annotation.</title>
        <authorList>
            <consortium name="The Broad Institute Genomics Platform"/>
            <consortium name="The Broad Institute Genome Sequencing Center for Infectious Disease"/>
            <person name="Wu L."/>
            <person name="Ma J."/>
        </authorList>
    </citation>
    <scope>NUCLEOTIDE SEQUENCE [LARGE SCALE GENOMIC DNA]</scope>
    <source>
        <strain evidence="4">JCM 18019</strain>
    </source>
</reference>
<dbReference type="Gene3D" id="3.40.50.300">
    <property type="entry name" value="P-loop containing nucleotide triphosphate hydrolases"/>
    <property type="match status" value="2"/>
</dbReference>
<keyword evidence="1" id="KW-0175">Coiled coil</keyword>
<dbReference type="SUPFAM" id="SSF52540">
    <property type="entry name" value="P-loop containing nucleoside triphosphate hydrolases"/>
    <property type="match status" value="1"/>
</dbReference>
<evidence type="ECO:0000259" key="2">
    <source>
        <dbReference type="Pfam" id="PF13166"/>
    </source>
</evidence>
<dbReference type="Pfam" id="PF13166">
    <property type="entry name" value="AAA_13"/>
    <property type="match status" value="1"/>
</dbReference>
<gene>
    <name evidence="3" type="ORF">GCM10023210_32950</name>
</gene>
<sequence length="750" mass="88262">MITKIELSQVATYKNPVEINDLKKVNFFFGNNGSGKSTIARLFYNLSQNEVLSSPFNNSSIDGFNRIEEEIIVFDSDFVQNNFYIKTELSGIFSLDEKNEEIDENIKNEYLIVENIEKSILDKDEEKQKLNVSKKQDYENILNECWTYNKQFQENFNKIKLKGKRESFYEKLVEINEAENSSKNINYISEKYKKYYLEELVKIENNISVNYFNEILDLEKELNNALEEIIIGSNDVPIASIINELNNSPWIQQGINFLDKEKEIQDCPFCQKQTIDKDLLEQFESYFDTTREEKIKNLKDLYSGYINKVSSFNSNLKALTDLDLVKFDVLKIQNQLTTILNKNEKEIQAKIDNPNEKKKLETIELFKIEIEKVNENIRIHNKEIDNIEQSQQELTDEIWKYISHQVNDKINSFKITHNNNIQKLEQLKAEIDTFKNLKIESRDKIKEWQSQTINTQKAVDNINDLLLKNNFTGFKIERKESENNIIKYYILREGETSENHIFKTLSEGEKNFIAFLYFYQMCLGTNDTQNSTKKKIIVIDDPVSSMDSQVLFFVSTLIRKLIAPRGGTGGGRIFKNENIEQAFILTHNSYFFKEVSFYQRLIYKDEVLFKKISKRDNITFIEDIGYSNINDYGLLWREIKTENSEKITISLLNNMRRIIESYSNFMGYINGSNLWSLLNNLDLDEESIEYLVCVSFLSNINDESHKVSINDEMYYNRLCDESRQIAMTSFKLFFEKLNGSSHYEMMMEIC</sequence>
<evidence type="ECO:0000313" key="3">
    <source>
        <dbReference type="EMBL" id="GAA5097678.1"/>
    </source>
</evidence>
<protein>
    <submittedName>
        <fullName evidence="3">AAA family ATPase</fullName>
    </submittedName>
</protein>
<dbReference type="InterPro" id="IPR026866">
    <property type="entry name" value="CR006_AAA"/>
</dbReference>
<dbReference type="EMBL" id="BAABHX010000006">
    <property type="protein sequence ID" value="GAA5097678.1"/>
    <property type="molecule type" value="Genomic_DNA"/>
</dbReference>